<comment type="caution">
    <text evidence="2">The sequence shown here is derived from an EMBL/GenBank/DDBJ whole genome shotgun (WGS) entry which is preliminary data.</text>
</comment>
<sequence>MTTRRHILAPLALLPVAAWAVWASGTVEAPSHASGPFHLPLDDSTALWRDLAQVRLGGPTGSPQFPDRVSALNGQSVAVRGFMLPLEDGTAHKRFILSANPVSCPACQRPSPASMIQVHSLAPLPETAEPVLLTGSLRLRPQDGLFYRLERAAVRLA</sequence>
<organism evidence="2 3">
    <name type="scientific">Azospirillum griseum</name>
    <dbReference type="NCBI Taxonomy" id="2496639"/>
    <lineage>
        <taxon>Bacteria</taxon>
        <taxon>Pseudomonadati</taxon>
        <taxon>Pseudomonadota</taxon>
        <taxon>Alphaproteobacteria</taxon>
        <taxon>Rhodospirillales</taxon>
        <taxon>Azospirillaceae</taxon>
        <taxon>Azospirillum</taxon>
    </lineage>
</organism>
<dbReference type="AlphaFoldDB" id="A0A431VCM5"/>
<evidence type="ECO:0000313" key="2">
    <source>
        <dbReference type="EMBL" id="RTR16573.1"/>
    </source>
</evidence>
<evidence type="ECO:0008006" key="4">
    <source>
        <dbReference type="Google" id="ProtNLM"/>
    </source>
</evidence>
<keyword evidence="3" id="KW-1185">Reference proteome</keyword>
<reference evidence="2 3" key="1">
    <citation type="submission" date="2018-12" db="EMBL/GenBank/DDBJ databases">
        <authorList>
            <person name="Yang Y."/>
        </authorList>
    </citation>
    <scope>NUCLEOTIDE SEQUENCE [LARGE SCALE GENOMIC DNA]</scope>
    <source>
        <strain evidence="2 3">L-25-5w-1</strain>
    </source>
</reference>
<feature type="chain" id="PRO_5018986088" description="DUF3299 domain-containing protein" evidence="1">
    <location>
        <begin position="21"/>
        <end position="157"/>
    </location>
</feature>
<protein>
    <recommendedName>
        <fullName evidence="4">DUF3299 domain-containing protein</fullName>
    </recommendedName>
</protein>
<name>A0A431VCM5_9PROT</name>
<evidence type="ECO:0000256" key="1">
    <source>
        <dbReference type="SAM" id="SignalP"/>
    </source>
</evidence>
<dbReference type="OrthoDB" id="257397at2"/>
<feature type="signal peptide" evidence="1">
    <location>
        <begin position="1"/>
        <end position="20"/>
    </location>
</feature>
<dbReference type="Proteomes" id="UP000277007">
    <property type="component" value="Unassembled WGS sequence"/>
</dbReference>
<accession>A0A431VCM5</accession>
<keyword evidence="1" id="KW-0732">Signal</keyword>
<dbReference type="EMBL" id="RXMA01000024">
    <property type="protein sequence ID" value="RTR16573.1"/>
    <property type="molecule type" value="Genomic_DNA"/>
</dbReference>
<dbReference type="RefSeq" id="WP_126618843.1">
    <property type="nucleotide sequence ID" value="NZ_JBHUCY010000016.1"/>
</dbReference>
<dbReference type="Gene3D" id="2.40.50.870">
    <property type="entry name" value="Protein of unknown function (DUF3299)"/>
    <property type="match status" value="1"/>
</dbReference>
<gene>
    <name evidence="2" type="ORF">EJ903_20280</name>
</gene>
<evidence type="ECO:0000313" key="3">
    <source>
        <dbReference type="Proteomes" id="UP000277007"/>
    </source>
</evidence>
<proteinExistence type="predicted"/>